<name>A0A644WEG7_9ZZZZ</name>
<gene>
    <name evidence="1" type="ORF">SDC9_48490</name>
</gene>
<comment type="caution">
    <text evidence="1">The sequence shown here is derived from an EMBL/GenBank/DDBJ whole genome shotgun (WGS) entry which is preliminary data.</text>
</comment>
<reference evidence="1" key="1">
    <citation type="submission" date="2019-08" db="EMBL/GenBank/DDBJ databases">
        <authorList>
            <person name="Kucharzyk K."/>
            <person name="Murdoch R.W."/>
            <person name="Higgins S."/>
            <person name="Loffler F."/>
        </authorList>
    </citation>
    <scope>NUCLEOTIDE SEQUENCE</scope>
</reference>
<dbReference type="AlphaFoldDB" id="A0A644WEG7"/>
<accession>A0A644WEG7</accession>
<sequence>MLVIDAGGNGEGGHITLAMVHHCMHIRGKYGLGMVVYSNGRVGPPEERLGEPGWVEELSGNLDICLLGVQGNGGNTLGAIHAVGITKLDAYRIV</sequence>
<protein>
    <submittedName>
        <fullName evidence="1">Uncharacterized protein</fullName>
    </submittedName>
</protein>
<dbReference type="EMBL" id="VSSQ01000855">
    <property type="protein sequence ID" value="MPM02245.1"/>
    <property type="molecule type" value="Genomic_DNA"/>
</dbReference>
<evidence type="ECO:0000313" key="1">
    <source>
        <dbReference type="EMBL" id="MPM02245.1"/>
    </source>
</evidence>
<proteinExistence type="predicted"/>
<organism evidence="1">
    <name type="scientific">bioreactor metagenome</name>
    <dbReference type="NCBI Taxonomy" id="1076179"/>
    <lineage>
        <taxon>unclassified sequences</taxon>
        <taxon>metagenomes</taxon>
        <taxon>ecological metagenomes</taxon>
    </lineage>
</organism>